<feature type="region of interest" description="Disordered" evidence="1">
    <location>
        <begin position="1"/>
        <end position="90"/>
    </location>
</feature>
<feature type="non-terminal residue" evidence="2">
    <location>
        <position position="165"/>
    </location>
</feature>
<feature type="compositionally biased region" description="Basic residues" evidence="1">
    <location>
        <begin position="67"/>
        <end position="80"/>
    </location>
</feature>
<dbReference type="STRING" id="2025994.A0A2T2ZTC4"/>
<feature type="compositionally biased region" description="Low complexity" evidence="1">
    <location>
        <begin position="1"/>
        <end position="20"/>
    </location>
</feature>
<dbReference type="Proteomes" id="UP000241462">
    <property type="component" value="Unassembled WGS sequence"/>
</dbReference>
<evidence type="ECO:0000313" key="2">
    <source>
        <dbReference type="EMBL" id="PSR75991.1"/>
    </source>
</evidence>
<dbReference type="InParanoid" id="A0A2T2ZTC4"/>
<sequence>MRSFDQQGQQQQPQSPHPQHQQPPPQQHHQPHHHHQHQQQQQQQQHPSPYSHVQHHPQQQPQQPPPQHHHPGHYQPHMHHMPPGAPMGSTMAPAPHMSYFSIQPQPYALHDPMLRYNLSQGIYDPRMQLSGGRHKKEIKRRTKTGCLTCRKRRIKVCCNFPFGVL</sequence>
<protein>
    <submittedName>
        <fullName evidence="2">Uncharacterized protein</fullName>
    </submittedName>
</protein>
<reference evidence="2 3" key="1">
    <citation type="journal article" date="2018" name="Mycol. Prog.">
        <title>Coniella lustricola, a new species from submerged detritus.</title>
        <authorList>
            <person name="Raudabaugh D.B."/>
            <person name="Iturriaga T."/>
            <person name="Carver A."/>
            <person name="Mondo S."/>
            <person name="Pangilinan J."/>
            <person name="Lipzen A."/>
            <person name="He G."/>
            <person name="Amirebrahimi M."/>
            <person name="Grigoriev I.V."/>
            <person name="Miller A.N."/>
        </authorList>
    </citation>
    <scope>NUCLEOTIDE SEQUENCE [LARGE SCALE GENOMIC DNA]</scope>
    <source>
        <strain evidence="2 3">B22-T-1</strain>
    </source>
</reference>
<accession>A0A2T2ZTC4</accession>
<organism evidence="2 3">
    <name type="scientific">Coniella lustricola</name>
    <dbReference type="NCBI Taxonomy" id="2025994"/>
    <lineage>
        <taxon>Eukaryota</taxon>
        <taxon>Fungi</taxon>
        <taxon>Dikarya</taxon>
        <taxon>Ascomycota</taxon>
        <taxon>Pezizomycotina</taxon>
        <taxon>Sordariomycetes</taxon>
        <taxon>Sordariomycetidae</taxon>
        <taxon>Diaporthales</taxon>
        <taxon>Schizoparmaceae</taxon>
        <taxon>Coniella</taxon>
    </lineage>
</organism>
<evidence type="ECO:0000313" key="3">
    <source>
        <dbReference type="Proteomes" id="UP000241462"/>
    </source>
</evidence>
<evidence type="ECO:0000256" key="1">
    <source>
        <dbReference type="SAM" id="MobiDB-lite"/>
    </source>
</evidence>
<proteinExistence type="predicted"/>
<dbReference type="OrthoDB" id="5375558at2759"/>
<keyword evidence="3" id="KW-1185">Reference proteome</keyword>
<gene>
    <name evidence="2" type="ORF">BD289DRAFT_447185</name>
</gene>
<dbReference type="AlphaFoldDB" id="A0A2T2ZTC4"/>
<dbReference type="EMBL" id="KZ678734">
    <property type="protein sequence ID" value="PSR75991.1"/>
    <property type="molecule type" value="Genomic_DNA"/>
</dbReference>
<feature type="compositionally biased region" description="Low complexity" evidence="1">
    <location>
        <begin position="38"/>
        <end position="61"/>
    </location>
</feature>
<name>A0A2T2ZTC4_9PEZI</name>